<keyword evidence="5" id="KW-0378">Hydrolase</keyword>
<dbReference type="SMART" id="SM00422">
    <property type="entry name" value="HTH_MERR"/>
    <property type="match status" value="1"/>
</dbReference>
<keyword evidence="5" id="KW-0067">ATP-binding</keyword>
<name>A0A1H1A9K0_9ACTN</name>
<dbReference type="SMART" id="SM00487">
    <property type="entry name" value="DEXDc"/>
    <property type="match status" value="1"/>
</dbReference>
<feature type="domain" description="Helicase C-terminal" evidence="4">
    <location>
        <begin position="331"/>
        <end position="492"/>
    </location>
</feature>
<evidence type="ECO:0000313" key="5">
    <source>
        <dbReference type="EMBL" id="SDQ36332.1"/>
    </source>
</evidence>
<sequence length="685" mass="75743">MSESSDEYLTIAQAATYVGVSPATLRRWDTAGKLTPIRRPGSAYRYYLTSDLEAFRLEYNTADVATDAVADFFGDADAFIDGNPQLREPQKEAYAAVVAHFENHTTPAIVQLPVGCGKTGVAAILPFGLSRRRTLIVAPNTTIRAGLYAEVNISNAGCFWKKASILDSFTSGPFTALVDGPKANMDDCVNSHIVVANIQQLAGSADRWLSQFPPDFFDLVIIDEGHHVAAESWQRVVRAFPQAFFVSLTATPFRSDNQDLLGDIVYRYSFARAMVNGYIKHIVSASAHPAEITFTDRDGTNTYTLEQVLDLNDEAWFRRGVALSDECNRHIAEKALEKWQALRAATGFPHQIAASAMTIDHANQVRGIFEEMGLQAETIHSKMPEERKAAVLAKLRNNQIDVIVQVAMLGEGFDHPPLSVAAIFRPYRSLAPYVQFVGRVMRTVELNDPDSPNNQGFVVSHVGLNNEEQWEDFRDLDNEDKKIIADWTRGRGGASSGGRGEADDDQTALRFDAPVADDEKLDYFISQPFIDSSDERDIEALLDKKGPGGVTYRELGVPAEVLRATLANHQTRQESPAEAVPVQPQVHRKTLRSRLDSRSKSIHQRVLNDLGLARAGFDLSRAMKHARGNNSDALYGLLNSEINAFVGENKSTRDQWTLDQLQIAYDSLDEIGDQVAESIRLALEG</sequence>
<dbReference type="InterPro" id="IPR050742">
    <property type="entry name" value="Helicase_Restrict-Modif_Enz"/>
</dbReference>
<dbReference type="Pfam" id="PF00271">
    <property type="entry name" value="Helicase_C"/>
    <property type="match status" value="1"/>
</dbReference>
<dbReference type="RefSeq" id="WP_082756145.1">
    <property type="nucleotide sequence ID" value="NZ_FNLF01000002.1"/>
</dbReference>
<dbReference type="PROSITE" id="PS50937">
    <property type="entry name" value="HTH_MERR_2"/>
    <property type="match status" value="1"/>
</dbReference>
<dbReference type="InterPro" id="IPR027417">
    <property type="entry name" value="P-loop_NTPase"/>
</dbReference>
<dbReference type="Gene3D" id="1.10.1660.10">
    <property type="match status" value="1"/>
</dbReference>
<dbReference type="SUPFAM" id="SSF46955">
    <property type="entry name" value="Putative DNA-binding domain"/>
    <property type="match status" value="1"/>
</dbReference>
<dbReference type="InterPro" id="IPR001650">
    <property type="entry name" value="Helicase_C-like"/>
</dbReference>
<dbReference type="Gene3D" id="3.40.50.300">
    <property type="entry name" value="P-loop containing nucleotide triphosphate hydrolases"/>
    <property type="match status" value="2"/>
</dbReference>
<dbReference type="PROSITE" id="PS51194">
    <property type="entry name" value="HELICASE_CTER"/>
    <property type="match status" value="1"/>
</dbReference>
<evidence type="ECO:0000313" key="6">
    <source>
        <dbReference type="Proteomes" id="UP000183053"/>
    </source>
</evidence>
<evidence type="ECO:0000256" key="1">
    <source>
        <dbReference type="SAM" id="MobiDB-lite"/>
    </source>
</evidence>
<dbReference type="PROSITE" id="PS51192">
    <property type="entry name" value="HELICASE_ATP_BIND_1"/>
    <property type="match status" value="1"/>
</dbReference>
<dbReference type="AlphaFoldDB" id="A0A1H1A9K0"/>
<feature type="domain" description="Helicase ATP-binding" evidence="3">
    <location>
        <begin position="99"/>
        <end position="270"/>
    </location>
</feature>
<dbReference type="OrthoDB" id="9776021at2"/>
<dbReference type="PANTHER" id="PTHR47396">
    <property type="entry name" value="TYPE I RESTRICTION ENZYME ECOKI R PROTEIN"/>
    <property type="match status" value="1"/>
</dbReference>
<accession>A0A1H1A9K0</accession>
<dbReference type="SMART" id="SM00490">
    <property type="entry name" value="HELICc"/>
    <property type="match status" value="1"/>
</dbReference>
<dbReference type="InterPro" id="IPR000551">
    <property type="entry name" value="MerR-type_HTH_dom"/>
</dbReference>
<evidence type="ECO:0000259" key="3">
    <source>
        <dbReference type="PROSITE" id="PS51192"/>
    </source>
</evidence>
<feature type="domain" description="HTH merR-type" evidence="2">
    <location>
        <begin position="8"/>
        <end position="56"/>
    </location>
</feature>
<dbReference type="EMBL" id="FNLF01000002">
    <property type="protein sequence ID" value="SDQ36332.1"/>
    <property type="molecule type" value="Genomic_DNA"/>
</dbReference>
<dbReference type="GO" id="GO:0006355">
    <property type="term" value="P:regulation of DNA-templated transcription"/>
    <property type="evidence" value="ECO:0007669"/>
    <property type="project" value="InterPro"/>
</dbReference>
<dbReference type="Proteomes" id="UP000183053">
    <property type="component" value="Unassembled WGS sequence"/>
</dbReference>
<organism evidence="5 6">
    <name type="scientific">Tsukamurella pulmonis</name>
    <dbReference type="NCBI Taxonomy" id="47312"/>
    <lineage>
        <taxon>Bacteria</taxon>
        <taxon>Bacillati</taxon>
        <taxon>Actinomycetota</taxon>
        <taxon>Actinomycetes</taxon>
        <taxon>Mycobacteriales</taxon>
        <taxon>Tsukamurellaceae</taxon>
        <taxon>Tsukamurella</taxon>
    </lineage>
</organism>
<keyword evidence="5" id="KW-0347">Helicase</keyword>
<feature type="compositionally biased region" description="Gly residues" evidence="1">
    <location>
        <begin position="490"/>
        <end position="499"/>
    </location>
</feature>
<evidence type="ECO:0000259" key="4">
    <source>
        <dbReference type="PROSITE" id="PS51194"/>
    </source>
</evidence>
<evidence type="ECO:0000259" key="2">
    <source>
        <dbReference type="PROSITE" id="PS50937"/>
    </source>
</evidence>
<keyword evidence="5" id="KW-0547">Nucleotide-binding</keyword>
<dbReference type="InterPro" id="IPR009061">
    <property type="entry name" value="DNA-bd_dom_put_sf"/>
</dbReference>
<dbReference type="GO" id="GO:0016787">
    <property type="term" value="F:hydrolase activity"/>
    <property type="evidence" value="ECO:0007669"/>
    <property type="project" value="InterPro"/>
</dbReference>
<dbReference type="PANTHER" id="PTHR47396:SF1">
    <property type="entry name" value="ATP-DEPENDENT HELICASE IRC3-RELATED"/>
    <property type="match status" value="1"/>
</dbReference>
<gene>
    <name evidence="5" type="ORF">SAMN04489765_0118</name>
</gene>
<dbReference type="InterPro" id="IPR014001">
    <property type="entry name" value="Helicase_ATP-bd"/>
</dbReference>
<dbReference type="STRING" id="47312.SAMN04489765_0118"/>
<dbReference type="SUPFAM" id="SSF52540">
    <property type="entry name" value="P-loop containing nucleoside triphosphate hydrolases"/>
    <property type="match status" value="1"/>
</dbReference>
<proteinExistence type="predicted"/>
<dbReference type="GO" id="GO:0003677">
    <property type="term" value="F:DNA binding"/>
    <property type="evidence" value="ECO:0007669"/>
    <property type="project" value="InterPro"/>
</dbReference>
<dbReference type="InterPro" id="IPR006935">
    <property type="entry name" value="Helicase/UvrB_N"/>
</dbReference>
<dbReference type="GO" id="GO:0005829">
    <property type="term" value="C:cytosol"/>
    <property type="evidence" value="ECO:0007669"/>
    <property type="project" value="TreeGrafter"/>
</dbReference>
<dbReference type="Pfam" id="PF04851">
    <property type="entry name" value="ResIII"/>
    <property type="match status" value="1"/>
</dbReference>
<dbReference type="GO" id="GO:0004386">
    <property type="term" value="F:helicase activity"/>
    <property type="evidence" value="ECO:0007669"/>
    <property type="project" value="UniProtKB-KW"/>
</dbReference>
<dbReference type="Pfam" id="PF00376">
    <property type="entry name" value="MerR"/>
    <property type="match status" value="1"/>
</dbReference>
<protein>
    <submittedName>
        <fullName evidence="5">Superfamily II DNA or RNA helicase</fullName>
    </submittedName>
</protein>
<dbReference type="GO" id="GO:0005524">
    <property type="term" value="F:ATP binding"/>
    <property type="evidence" value="ECO:0007669"/>
    <property type="project" value="InterPro"/>
</dbReference>
<dbReference type="CDD" id="cd04762">
    <property type="entry name" value="HTH_MerR-trunc"/>
    <property type="match status" value="1"/>
</dbReference>
<keyword evidence="6" id="KW-1185">Reference proteome</keyword>
<reference evidence="6" key="1">
    <citation type="submission" date="2016-10" db="EMBL/GenBank/DDBJ databases">
        <authorList>
            <person name="Varghese N."/>
            <person name="Submissions S."/>
        </authorList>
    </citation>
    <scope>NUCLEOTIDE SEQUENCE [LARGE SCALE GENOMIC DNA]</scope>
    <source>
        <strain evidence="6">DSM 44142</strain>
    </source>
</reference>
<feature type="region of interest" description="Disordered" evidence="1">
    <location>
        <begin position="488"/>
        <end position="507"/>
    </location>
</feature>